<dbReference type="PANTHER" id="PTHR43612:SF3">
    <property type="entry name" value="TRIFUNCTIONAL ENZYME SUBUNIT ALPHA, MITOCHONDRIAL"/>
    <property type="match status" value="1"/>
</dbReference>
<dbReference type="InterPro" id="IPR006108">
    <property type="entry name" value="3HC_DH_C"/>
</dbReference>
<dbReference type="PANTHER" id="PTHR43612">
    <property type="entry name" value="TRIFUNCTIONAL ENZYME SUBUNIT ALPHA"/>
    <property type="match status" value="1"/>
</dbReference>
<dbReference type="GO" id="GO:0004300">
    <property type="term" value="F:enoyl-CoA hydratase activity"/>
    <property type="evidence" value="ECO:0007669"/>
    <property type="project" value="UniProtKB-EC"/>
</dbReference>
<dbReference type="SUPFAM" id="SSF52096">
    <property type="entry name" value="ClpP/crotonase"/>
    <property type="match status" value="1"/>
</dbReference>
<keyword evidence="13" id="KW-0413">Isomerase</keyword>
<dbReference type="Proteomes" id="UP000028252">
    <property type="component" value="Unassembled WGS sequence"/>
</dbReference>
<evidence type="ECO:0000256" key="10">
    <source>
        <dbReference type="ARBA" id="ARBA00049556"/>
    </source>
</evidence>
<protein>
    <submittedName>
        <fullName evidence="13">Enoyl-CoA hydratase</fullName>
        <ecNumber evidence="13">1.1.1.35</ecNumber>
        <ecNumber evidence="13">4.2.1.17</ecNumber>
        <ecNumber evidence="13">5.1.2.3</ecNumber>
        <ecNumber evidence="13">5.3.3.8</ecNumber>
    </submittedName>
</protein>
<comment type="similarity">
    <text evidence="2">In the central section; belongs to the 3-hydroxyacyl-CoA dehydrogenase family.</text>
</comment>
<evidence type="ECO:0000313" key="14">
    <source>
        <dbReference type="Proteomes" id="UP000028252"/>
    </source>
</evidence>
<dbReference type="EC" id="5.3.3.8" evidence="13"/>
<feature type="domain" description="3-hydroxyacyl-CoA dehydrogenase NAD binding" evidence="12">
    <location>
        <begin position="316"/>
        <end position="494"/>
    </location>
</feature>
<dbReference type="RefSeq" id="WP_036190122.1">
    <property type="nucleotide sequence ID" value="NZ_JMQN01000047.1"/>
</dbReference>
<dbReference type="UniPathway" id="UPA00659"/>
<reference evidence="13 14" key="1">
    <citation type="submission" date="2014-04" db="EMBL/GenBank/DDBJ databases">
        <title>Marinobacterium kochiensis sp. nov., isolated from sediment sample collected from Kochi backwaters in Kerala, India.</title>
        <authorList>
            <person name="Singh A."/>
            <person name="Pinnaka A.K."/>
        </authorList>
    </citation>
    <scope>NUCLEOTIDE SEQUENCE [LARGE SCALE GENOMIC DNA]</scope>
    <source>
        <strain evidence="13 14">AK27</strain>
    </source>
</reference>
<dbReference type="GO" id="GO:0008692">
    <property type="term" value="F:3-hydroxybutyryl-CoA epimerase activity"/>
    <property type="evidence" value="ECO:0007669"/>
    <property type="project" value="UniProtKB-EC"/>
</dbReference>
<dbReference type="eggNOG" id="COG1250">
    <property type="taxonomic scope" value="Bacteria"/>
</dbReference>
<keyword evidence="3" id="KW-0276">Fatty acid metabolism</keyword>
<dbReference type="Pfam" id="PF00378">
    <property type="entry name" value="ECH_1"/>
    <property type="match status" value="1"/>
</dbReference>
<evidence type="ECO:0000256" key="3">
    <source>
        <dbReference type="ARBA" id="ARBA00022832"/>
    </source>
</evidence>
<dbReference type="Gene3D" id="3.90.226.10">
    <property type="entry name" value="2-enoyl-CoA Hydratase, Chain A, domain 1"/>
    <property type="match status" value="1"/>
</dbReference>
<dbReference type="SUPFAM" id="SSF51735">
    <property type="entry name" value="NAD(P)-binding Rossmann-fold domains"/>
    <property type="match status" value="1"/>
</dbReference>
<comment type="catalytic activity">
    <reaction evidence="10">
        <text>a (3S)-3-hydroxyacyl-CoA + NAD(+) = a 3-oxoacyl-CoA + NADH + H(+)</text>
        <dbReference type="Rhea" id="RHEA:22432"/>
        <dbReference type="ChEBI" id="CHEBI:15378"/>
        <dbReference type="ChEBI" id="CHEBI:57318"/>
        <dbReference type="ChEBI" id="CHEBI:57540"/>
        <dbReference type="ChEBI" id="CHEBI:57945"/>
        <dbReference type="ChEBI" id="CHEBI:90726"/>
        <dbReference type="EC" id="1.1.1.35"/>
    </reaction>
</comment>
<dbReference type="EMBL" id="JMQN01000047">
    <property type="protein sequence ID" value="KEA62623.1"/>
    <property type="molecule type" value="Genomic_DNA"/>
</dbReference>
<evidence type="ECO:0000256" key="8">
    <source>
        <dbReference type="ARBA" id="ARBA00023239"/>
    </source>
</evidence>
<keyword evidence="5 13" id="KW-0560">Oxidoreductase</keyword>
<dbReference type="FunFam" id="3.40.50.720:FF:000009">
    <property type="entry name" value="Fatty oxidation complex, alpha subunit"/>
    <property type="match status" value="1"/>
</dbReference>
<dbReference type="InterPro" id="IPR029045">
    <property type="entry name" value="ClpP/crotonase-like_dom_sf"/>
</dbReference>
<dbReference type="GO" id="GO:0006635">
    <property type="term" value="P:fatty acid beta-oxidation"/>
    <property type="evidence" value="ECO:0007669"/>
    <property type="project" value="UniProtKB-UniPathway"/>
</dbReference>
<dbReference type="EC" id="1.1.1.35" evidence="13"/>
<dbReference type="Gene3D" id="1.10.1040.50">
    <property type="match status" value="1"/>
</dbReference>
<keyword evidence="7" id="KW-0443">Lipid metabolism</keyword>
<keyword evidence="14" id="KW-1185">Reference proteome</keyword>
<comment type="pathway">
    <text evidence="1">Lipid metabolism; fatty acid beta-oxidation.</text>
</comment>
<dbReference type="AlphaFoldDB" id="A0A081FVR8"/>
<organism evidence="13 14">
    <name type="scientific">Marinobacterium lacunae</name>
    <dbReference type="NCBI Taxonomy" id="1232683"/>
    <lineage>
        <taxon>Bacteria</taxon>
        <taxon>Pseudomonadati</taxon>
        <taxon>Pseudomonadota</taxon>
        <taxon>Gammaproteobacteria</taxon>
        <taxon>Oceanospirillales</taxon>
        <taxon>Oceanospirillaceae</taxon>
        <taxon>Marinobacterium</taxon>
    </lineage>
</organism>
<evidence type="ECO:0000256" key="9">
    <source>
        <dbReference type="ARBA" id="ARBA00023268"/>
    </source>
</evidence>
<dbReference type="InterPro" id="IPR050136">
    <property type="entry name" value="FA_oxidation_alpha_subunit"/>
</dbReference>
<evidence type="ECO:0000256" key="4">
    <source>
        <dbReference type="ARBA" id="ARBA00022963"/>
    </source>
</evidence>
<dbReference type="CDD" id="cd06558">
    <property type="entry name" value="crotonase-like"/>
    <property type="match status" value="1"/>
</dbReference>
<dbReference type="EC" id="4.2.1.17" evidence="13"/>
<evidence type="ECO:0000256" key="5">
    <source>
        <dbReference type="ARBA" id="ARBA00023002"/>
    </source>
</evidence>
<evidence type="ECO:0000259" key="11">
    <source>
        <dbReference type="Pfam" id="PF00725"/>
    </source>
</evidence>
<evidence type="ECO:0000256" key="2">
    <source>
        <dbReference type="ARBA" id="ARBA00007005"/>
    </source>
</evidence>
<dbReference type="InterPro" id="IPR001753">
    <property type="entry name" value="Enoyl-CoA_hydra/iso"/>
</dbReference>
<evidence type="ECO:0000256" key="7">
    <source>
        <dbReference type="ARBA" id="ARBA00023098"/>
    </source>
</evidence>
<name>A0A081FVR8_9GAMM</name>
<comment type="caution">
    <text evidence="13">The sequence shown here is derived from an EMBL/GenBank/DDBJ whole genome shotgun (WGS) entry which is preliminary data.</text>
</comment>
<dbReference type="InterPro" id="IPR036291">
    <property type="entry name" value="NAD(P)-bd_dom_sf"/>
</dbReference>
<dbReference type="OrthoDB" id="5389341at2"/>
<dbReference type="GO" id="GO:0004165">
    <property type="term" value="F:delta(3)-delta(2)-enoyl-CoA isomerase activity"/>
    <property type="evidence" value="ECO:0007669"/>
    <property type="project" value="UniProtKB-EC"/>
</dbReference>
<sequence>MLMQGQYLRVLSLGSGLYELVFDNQHASINTLDRACITELGDAITLLKDVGDLRGLLISSDHESFVLGGGVDEIYRHARVPAAERRALLIEANEWLNRLQALSAPTVVAINGDAFGGGFELTLACDMRVMSETARVSLPYTRWGVIPGWGGCVRLARIVGLEHAIDWICTGREVGAGEALSTGLVANVIDSEHLREGALDLLIQCANGVFDVTPERQRKAQPLALSKLALTLAVESARERLSTLADRQNPAINAALETLAEQASMTAADASNVEAQCYSALMESNEARALTNLYRNKWRVKAIAAAEIKRAALNRIGVLGAGVMGRAIAERAALMRLRVVLMDVKDQKLEESLDEIATRLRTDPDFRQLSPEMRLNTLRRIRPTLSYREFSNVDLAIEAVIEDPGVKTAVLSALERVMSEDAVLATNTSAIPISGLARSLKRPQQFCGIHFFNPVSKMPLVEVVRAAKTSDETIGRALGFAVAMGKTPVVVRDCPGFFVNRVLNSYVLGFLLLVRDGVDPYRIDKLMEDYGWRAGPARTLDALGIDTALNITRMLGAAYPDRLIFPGESVIERLRVLRQLGRKTGVGFYRYPEGFSGAAQFNPRLQEMLEPVVQSRADITDREVIERMMIPLKIEVARVLEEGIIGTPAAADVALVLGVGYPAFRGGACYALDNEGLGRFVARCRKYEEIGAIYQPGLQLREMATAGHTYAEWGASHDG</sequence>
<evidence type="ECO:0000256" key="6">
    <source>
        <dbReference type="ARBA" id="ARBA00023027"/>
    </source>
</evidence>
<evidence type="ECO:0000313" key="13">
    <source>
        <dbReference type="EMBL" id="KEA62623.1"/>
    </source>
</evidence>
<dbReference type="PATRIC" id="fig|1232683.4.peg.3045"/>
<dbReference type="GO" id="GO:0016509">
    <property type="term" value="F:long-chain (3S)-3-hydroxyacyl-CoA dehydrogenase (NAD+) activity"/>
    <property type="evidence" value="ECO:0007669"/>
    <property type="project" value="TreeGrafter"/>
</dbReference>
<dbReference type="eggNOG" id="COG1024">
    <property type="taxonomic scope" value="Bacteria"/>
</dbReference>
<dbReference type="STRING" id="1232683.ADIMK_3095"/>
<keyword evidence="9" id="KW-0511">Multifunctional enzyme</keyword>
<dbReference type="InterPro" id="IPR006176">
    <property type="entry name" value="3-OHacyl-CoA_DH_NAD-bd"/>
</dbReference>
<keyword evidence="8 13" id="KW-0456">Lyase</keyword>
<feature type="domain" description="3-hydroxyacyl-CoA dehydrogenase C-terminal" evidence="11">
    <location>
        <begin position="496"/>
        <end position="591"/>
    </location>
</feature>
<accession>A0A081FVR8</accession>
<evidence type="ECO:0000256" key="1">
    <source>
        <dbReference type="ARBA" id="ARBA00005005"/>
    </source>
</evidence>
<dbReference type="GO" id="GO:0070403">
    <property type="term" value="F:NAD+ binding"/>
    <property type="evidence" value="ECO:0007669"/>
    <property type="project" value="InterPro"/>
</dbReference>
<dbReference type="InterPro" id="IPR008927">
    <property type="entry name" value="6-PGluconate_DH-like_C_sf"/>
</dbReference>
<dbReference type="EC" id="5.1.2.3" evidence="13"/>
<dbReference type="Pfam" id="PF00725">
    <property type="entry name" value="3HCDH"/>
    <property type="match status" value="1"/>
</dbReference>
<gene>
    <name evidence="13" type="ORF">ADIMK_3095</name>
</gene>
<dbReference type="Pfam" id="PF02737">
    <property type="entry name" value="3HCDH_N"/>
    <property type="match status" value="1"/>
</dbReference>
<dbReference type="Gene3D" id="3.40.50.720">
    <property type="entry name" value="NAD(P)-binding Rossmann-like Domain"/>
    <property type="match status" value="1"/>
</dbReference>
<keyword evidence="4" id="KW-0442">Lipid degradation</keyword>
<proteinExistence type="inferred from homology"/>
<evidence type="ECO:0000259" key="12">
    <source>
        <dbReference type="Pfam" id="PF02737"/>
    </source>
</evidence>
<keyword evidence="6" id="KW-0520">NAD</keyword>
<dbReference type="SUPFAM" id="SSF48179">
    <property type="entry name" value="6-phosphogluconate dehydrogenase C-terminal domain-like"/>
    <property type="match status" value="2"/>
</dbReference>